<keyword evidence="9" id="KW-1185">Reference proteome</keyword>
<dbReference type="PANTHER" id="PTHR19317:SF53">
    <property type="entry name" value="PRA1 FAMILY PROTEIN G1"/>
    <property type="match status" value="1"/>
</dbReference>
<evidence type="ECO:0000313" key="8">
    <source>
        <dbReference type="EMBL" id="KAB5521986.1"/>
    </source>
</evidence>
<comment type="subcellular location">
    <subcellularLocation>
        <location evidence="2">Endomembrane system</location>
        <topology evidence="2">Multi-pass membrane protein</topology>
    </subcellularLocation>
</comment>
<keyword evidence="5 7" id="KW-1133">Transmembrane helix</keyword>
<proteinExistence type="inferred from homology"/>
<dbReference type="Pfam" id="PF03208">
    <property type="entry name" value="PRA1"/>
    <property type="match status" value="1"/>
</dbReference>
<dbReference type="GO" id="GO:0005783">
    <property type="term" value="C:endoplasmic reticulum"/>
    <property type="evidence" value="ECO:0007669"/>
    <property type="project" value="TreeGrafter"/>
</dbReference>
<reference evidence="9" key="1">
    <citation type="journal article" date="2019" name="Gigascience">
        <title>De novo genome assembly of the endangered Acer yangbiense, a plant species with extremely small populations endemic to Yunnan Province, China.</title>
        <authorList>
            <person name="Yang J."/>
            <person name="Wariss H.M."/>
            <person name="Tao L."/>
            <person name="Zhang R."/>
            <person name="Yun Q."/>
            <person name="Hollingsworth P."/>
            <person name="Dao Z."/>
            <person name="Luo G."/>
            <person name="Guo H."/>
            <person name="Ma Y."/>
            <person name="Sun W."/>
        </authorList>
    </citation>
    <scope>NUCLEOTIDE SEQUENCE [LARGE SCALE GENOMIC DNA]</scope>
    <source>
        <strain evidence="9">cv. br00</strain>
    </source>
</reference>
<feature type="transmembrane region" description="Helical" evidence="7">
    <location>
        <begin position="148"/>
        <end position="165"/>
    </location>
</feature>
<evidence type="ECO:0000256" key="3">
    <source>
        <dbReference type="ARBA" id="ARBA00006483"/>
    </source>
</evidence>
<protein>
    <recommendedName>
        <fullName evidence="10">PRA1 family protein</fullName>
    </recommendedName>
</protein>
<accession>A0A5N5JT23</accession>
<evidence type="ECO:0000256" key="1">
    <source>
        <dbReference type="ARBA" id="ARBA00002501"/>
    </source>
</evidence>
<gene>
    <name evidence="8" type="ORF">DKX38_026305</name>
</gene>
<keyword evidence="4 7" id="KW-0812">Transmembrane</keyword>
<name>A0A5N5JT23_9ROSI</name>
<dbReference type="InterPro" id="IPR004895">
    <property type="entry name" value="Prenylated_rab_accept_PRA1"/>
</dbReference>
<comment type="caution">
    <text evidence="8">The sequence shown here is derived from an EMBL/GenBank/DDBJ whole genome shotgun (WGS) entry which is preliminary data.</text>
</comment>
<evidence type="ECO:0000256" key="6">
    <source>
        <dbReference type="ARBA" id="ARBA00023136"/>
    </source>
</evidence>
<evidence type="ECO:0000256" key="5">
    <source>
        <dbReference type="ARBA" id="ARBA00022989"/>
    </source>
</evidence>
<dbReference type="AlphaFoldDB" id="A0A5N5JT23"/>
<evidence type="ECO:0008006" key="10">
    <source>
        <dbReference type="Google" id="ProtNLM"/>
    </source>
</evidence>
<sequence>MSHPPPPSTTTTTYTTIPISAGDVISRSLQNFTSSFSILRPWPELFTSGSFTRPDSFATALTQLRANFHYFRVNYLIIISACGALSLIGSPVSLLIFASVLSLWLLLYFFREDPLVLWGYDVSDRLVLIGLILVSVLGVWLSESDWNLVWGVLIGFLVCAAHAFLRNSDGLLVADEEAALVGSGYVSGSYGALSASGDGGGQFINGKSGFVFESEDKMPMTMENAFNEGKMQRVSPIHPEDSDEVGPLYIDANATSGNTQNESSHALRHRNMMKVPKGSFFGRWNEVENRDEKEEKYCEDDDYKGLRSLWSRSEWSDDKNMTPWQSLDKCGRFFRTISRNIPSFRSNVKKAVEFYIEKHVCNVNQGADLETVEVVSAQMLFGRDLVHHVNFQAKLKARPTTQLASLPHGL</sequence>
<dbReference type="PANTHER" id="PTHR19317">
    <property type="entry name" value="PRENYLATED RAB ACCEPTOR 1-RELATED"/>
    <property type="match status" value="1"/>
</dbReference>
<evidence type="ECO:0000256" key="7">
    <source>
        <dbReference type="SAM" id="Phobius"/>
    </source>
</evidence>
<comment type="similarity">
    <text evidence="3">Belongs to the PRA1 family.</text>
</comment>
<evidence type="ECO:0000256" key="4">
    <source>
        <dbReference type="ARBA" id="ARBA00022692"/>
    </source>
</evidence>
<feature type="transmembrane region" description="Helical" evidence="7">
    <location>
        <begin position="122"/>
        <end position="142"/>
    </location>
</feature>
<dbReference type="Proteomes" id="UP000326939">
    <property type="component" value="Chromosome 16"/>
</dbReference>
<organism evidence="8 9">
    <name type="scientific">Salix brachista</name>
    <dbReference type="NCBI Taxonomy" id="2182728"/>
    <lineage>
        <taxon>Eukaryota</taxon>
        <taxon>Viridiplantae</taxon>
        <taxon>Streptophyta</taxon>
        <taxon>Embryophyta</taxon>
        <taxon>Tracheophyta</taxon>
        <taxon>Spermatophyta</taxon>
        <taxon>Magnoliopsida</taxon>
        <taxon>eudicotyledons</taxon>
        <taxon>Gunneridae</taxon>
        <taxon>Pentapetalae</taxon>
        <taxon>rosids</taxon>
        <taxon>fabids</taxon>
        <taxon>Malpighiales</taxon>
        <taxon>Salicaceae</taxon>
        <taxon>Saliceae</taxon>
        <taxon>Salix</taxon>
    </lineage>
</organism>
<evidence type="ECO:0000313" key="9">
    <source>
        <dbReference type="Proteomes" id="UP000326939"/>
    </source>
</evidence>
<dbReference type="EMBL" id="VDCV01000016">
    <property type="protein sequence ID" value="KAB5521986.1"/>
    <property type="molecule type" value="Genomic_DNA"/>
</dbReference>
<feature type="transmembrane region" description="Helical" evidence="7">
    <location>
        <begin position="94"/>
        <end position="110"/>
    </location>
</feature>
<evidence type="ECO:0000256" key="2">
    <source>
        <dbReference type="ARBA" id="ARBA00004127"/>
    </source>
</evidence>
<comment type="function">
    <text evidence="1">May be involved in both secretory and endocytic intracellular trafficking in the endosomal/prevacuolar compartments.</text>
</comment>
<dbReference type="GO" id="GO:0005794">
    <property type="term" value="C:Golgi apparatus"/>
    <property type="evidence" value="ECO:0007669"/>
    <property type="project" value="TreeGrafter"/>
</dbReference>
<dbReference type="GO" id="GO:0016192">
    <property type="term" value="P:vesicle-mediated transport"/>
    <property type="evidence" value="ECO:0007669"/>
    <property type="project" value="UniProtKB-ARBA"/>
</dbReference>
<keyword evidence="6 7" id="KW-0472">Membrane</keyword>